<proteinExistence type="predicted"/>
<dbReference type="InterPro" id="IPR043519">
    <property type="entry name" value="NT_sf"/>
</dbReference>
<keyword evidence="2" id="KW-0808">Transferase</keyword>
<keyword evidence="5" id="KW-1185">Reference proteome</keyword>
<dbReference type="EMBL" id="JMQC01000008">
    <property type="protein sequence ID" value="KFN01937.1"/>
    <property type="molecule type" value="Genomic_DNA"/>
</dbReference>
<dbReference type="Proteomes" id="UP000264294">
    <property type="component" value="Unassembled WGS sequence"/>
</dbReference>
<name>A0A090YUI8_9BACI</name>
<dbReference type="Proteomes" id="UP000029389">
    <property type="component" value="Unassembled WGS sequence"/>
</dbReference>
<evidence type="ECO:0000259" key="1">
    <source>
        <dbReference type="Pfam" id="PF13228"/>
    </source>
</evidence>
<dbReference type="AlphaFoldDB" id="A0A090YUI8"/>
<dbReference type="RefSeq" id="WP_042983110.1">
    <property type="nucleotide sequence ID" value="NZ_JMQC01000008.1"/>
</dbReference>
<dbReference type="GO" id="GO:0016740">
    <property type="term" value="F:transferase activity"/>
    <property type="evidence" value="ECO:0007669"/>
    <property type="project" value="UniProtKB-KW"/>
</dbReference>
<organism evidence="2 4">
    <name type="scientific">Bacillus clarus</name>
    <dbReference type="NCBI Taxonomy" id="2338372"/>
    <lineage>
        <taxon>Bacteria</taxon>
        <taxon>Bacillati</taxon>
        <taxon>Bacillota</taxon>
        <taxon>Bacilli</taxon>
        <taxon>Bacillales</taxon>
        <taxon>Bacillaceae</taxon>
        <taxon>Bacillus</taxon>
        <taxon>Bacillus cereus group</taxon>
    </lineage>
</organism>
<protein>
    <submittedName>
        <fullName evidence="3">DUF4037 domain-containing protein</fullName>
    </submittedName>
    <submittedName>
        <fullName evidence="2">Nucleotidyltransferase domain protein</fullName>
    </submittedName>
</protein>
<gene>
    <name evidence="3" type="ORF">D0U04_19320</name>
    <name evidence="2" type="ORF">DJ93_4225</name>
</gene>
<accession>A0A090YUI8</accession>
<dbReference type="EMBL" id="QVOD01000027">
    <property type="protein sequence ID" value="RFT65406.1"/>
    <property type="molecule type" value="Genomic_DNA"/>
</dbReference>
<reference evidence="2 4" key="1">
    <citation type="submission" date="2014-04" db="EMBL/GenBank/DDBJ databases">
        <authorList>
            <person name="Bishop-Lilly K.A."/>
            <person name="Broomall S.M."/>
            <person name="Chain P.S."/>
            <person name="Chertkov O."/>
            <person name="Coyne S.R."/>
            <person name="Daligault H.E."/>
            <person name="Davenport K.W."/>
            <person name="Erkkila T."/>
            <person name="Frey K.G."/>
            <person name="Gibbons H.S."/>
            <person name="Gu W."/>
            <person name="Jaissle J."/>
            <person name="Johnson S.L."/>
            <person name="Koroleva G.I."/>
            <person name="Ladner J.T."/>
            <person name="Lo C.-C."/>
            <person name="Minogue T.D."/>
            <person name="Munk C."/>
            <person name="Palacios G.F."/>
            <person name="Redden C.L."/>
            <person name="Rosenzweig C.N."/>
            <person name="Scholz M.B."/>
            <person name="Teshima H."/>
            <person name="Xu Y."/>
        </authorList>
    </citation>
    <scope>NUCLEOTIDE SEQUENCE [LARGE SCALE GENOMIC DNA]</scope>
    <source>
        <strain evidence="2 4">BHP</strain>
    </source>
</reference>
<evidence type="ECO:0000313" key="3">
    <source>
        <dbReference type="EMBL" id="RFT65406.1"/>
    </source>
</evidence>
<dbReference type="Pfam" id="PF13228">
    <property type="entry name" value="DUF4037"/>
    <property type="match status" value="1"/>
</dbReference>
<evidence type="ECO:0000313" key="5">
    <source>
        <dbReference type="Proteomes" id="UP000264294"/>
    </source>
</evidence>
<dbReference type="PATRIC" id="fig|1405.8.peg.4343"/>
<dbReference type="Gene3D" id="3.30.460.10">
    <property type="entry name" value="Beta Polymerase, domain 2"/>
    <property type="match status" value="1"/>
</dbReference>
<reference evidence="3 5" key="2">
    <citation type="submission" date="2018-08" db="EMBL/GenBank/DDBJ databases">
        <title>Bacillus clarus sp. nov. strain PS00077A.</title>
        <authorList>
            <person name="Mendez Acevedo M."/>
            <person name="Carroll L."/>
            <person name="Mukherjee M."/>
            <person name="Wiedmann M."/>
            <person name="Kovac J."/>
        </authorList>
    </citation>
    <scope>NUCLEOTIDE SEQUENCE [LARGE SCALE GENOMIC DNA]</scope>
    <source>
        <strain evidence="3 5">PS00077A</strain>
    </source>
</reference>
<dbReference type="SUPFAM" id="SSF81301">
    <property type="entry name" value="Nucleotidyltransferase"/>
    <property type="match status" value="1"/>
</dbReference>
<sequence length="274" mass="32318">MQLRKKAIEMAAIYKQNPKVEAIILAGSVARKLEDEHSDIELHILWSVPPEDEDRQNPIKSIDGTILSYHLYEAEEWSEAYLTQEGIKLEISNFLTVTVERFISDVIHKYETDYEKQCIVSSIQDGVCLYGEKKVSDLKNRVAEYPEELAKRMITENLWLSNRWNNREALLKRKDWLMLYDVICEVQRDVFGVLFGLNKMYVHHPAFKWMPYNVERMKIKPENLYERMAKTLIGSPEYSVKELEVLIHEVLHLVHIYAPELNIDEQQKCIQYVK</sequence>
<dbReference type="InterPro" id="IPR025117">
    <property type="entry name" value="DUF4037"/>
</dbReference>
<comment type="caution">
    <text evidence="2">The sequence shown here is derived from an EMBL/GenBank/DDBJ whole genome shotgun (WGS) entry which is preliminary data.</text>
</comment>
<evidence type="ECO:0000313" key="2">
    <source>
        <dbReference type="EMBL" id="KFN01937.1"/>
    </source>
</evidence>
<feature type="domain" description="DUF4037" evidence="1">
    <location>
        <begin position="115"/>
        <end position="210"/>
    </location>
</feature>
<evidence type="ECO:0000313" key="4">
    <source>
        <dbReference type="Proteomes" id="UP000029389"/>
    </source>
</evidence>